<evidence type="ECO:0000256" key="3">
    <source>
        <dbReference type="ARBA" id="ARBA00022989"/>
    </source>
</evidence>
<keyword evidence="2" id="KW-0812">Transmembrane</keyword>
<evidence type="ECO:0000256" key="2">
    <source>
        <dbReference type="ARBA" id="ARBA00022692"/>
    </source>
</evidence>
<dbReference type="Pfam" id="PF02466">
    <property type="entry name" value="Tim17"/>
    <property type="match status" value="1"/>
</dbReference>
<dbReference type="GO" id="GO:0008320">
    <property type="term" value="F:protein transmembrane transporter activity"/>
    <property type="evidence" value="ECO:0007669"/>
    <property type="project" value="TreeGrafter"/>
</dbReference>
<dbReference type="EMBL" id="KK100650">
    <property type="protein sequence ID" value="KIZ04523.1"/>
    <property type="molecule type" value="Genomic_DNA"/>
</dbReference>
<protein>
    <submittedName>
        <fullName evidence="6">Uncharacterized protein</fullName>
    </submittedName>
</protein>
<evidence type="ECO:0000256" key="4">
    <source>
        <dbReference type="ARBA" id="ARBA00023136"/>
    </source>
</evidence>
<dbReference type="AlphaFoldDB" id="A0A0D2K1Q9"/>
<evidence type="ECO:0000256" key="5">
    <source>
        <dbReference type="SAM" id="MobiDB-lite"/>
    </source>
</evidence>
<dbReference type="STRING" id="145388.A0A0D2K1Q9"/>
<dbReference type="GO" id="GO:0030150">
    <property type="term" value="P:protein import into mitochondrial matrix"/>
    <property type="evidence" value="ECO:0007669"/>
    <property type="project" value="TreeGrafter"/>
</dbReference>
<sequence length="232" mass="24362">MGFLDRLVGKTPQQQEEERAAAAAKQQQQSAPTPSTSASELLRDTAPQAGAFSAASAQRLYDPYEGISTAVGGRKHAFTLPEGPEYVFQEEAAARRRGWGENLQFYTGVGYLGGGATGFAIGGYRYLQSPAEPALSSVKLKANRLINMSGSLGRRFACASAILGLYFAVSESYIYHTVDGRLPDGVATAAAGFTTAALFRSPRGLRTASVAGLVGAAAAAGLHAARQRWPSL</sequence>
<feature type="compositionally biased region" description="Low complexity" evidence="5">
    <location>
        <begin position="21"/>
        <end position="42"/>
    </location>
</feature>
<evidence type="ECO:0000313" key="7">
    <source>
        <dbReference type="Proteomes" id="UP000054498"/>
    </source>
</evidence>
<evidence type="ECO:0000313" key="6">
    <source>
        <dbReference type="EMBL" id="KIZ04523.1"/>
    </source>
</evidence>
<dbReference type="GeneID" id="25736310"/>
<evidence type="ECO:0000256" key="1">
    <source>
        <dbReference type="ARBA" id="ARBA00004141"/>
    </source>
</evidence>
<keyword evidence="3" id="KW-1133">Transmembrane helix</keyword>
<dbReference type="PANTHER" id="PTHR15371:SF0">
    <property type="entry name" value="SD19278P"/>
    <property type="match status" value="1"/>
</dbReference>
<organism evidence="6 7">
    <name type="scientific">Monoraphidium neglectum</name>
    <dbReference type="NCBI Taxonomy" id="145388"/>
    <lineage>
        <taxon>Eukaryota</taxon>
        <taxon>Viridiplantae</taxon>
        <taxon>Chlorophyta</taxon>
        <taxon>core chlorophytes</taxon>
        <taxon>Chlorophyceae</taxon>
        <taxon>CS clade</taxon>
        <taxon>Sphaeropleales</taxon>
        <taxon>Selenastraceae</taxon>
        <taxon>Monoraphidium</taxon>
    </lineage>
</organism>
<dbReference type="GO" id="GO:0005744">
    <property type="term" value="C:TIM23 mitochondrial import inner membrane translocase complex"/>
    <property type="evidence" value="ECO:0007669"/>
    <property type="project" value="TreeGrafter"/>
</dbReference>
<dbReference type="OrthoDB" id="159299at2759"/>
<dbReference type="InterPro" id="IPR045238">
    <property type="entry name" value="Tim23-like"/>
</dbReference>
<dbReference type="PANTHER" id="PTHR15371">
    <property type="entry name" value="TIM23"/>
    <property type="match status" value="1"/>
</dbReference>
<dbReference type="KEGG" id="mng:MNEG_3432"/>
<gene>
    <name evidence="6" type="ORF">MNEG_3432</name>
</gene>
<feature type="region of interest" description="Disordered" evidence="5">
    <location>
        <begin position="1"/>
        <end position="42"/>
    </location>
</feature>
<dbReference type="Proteomes" id="UP000054498">
    <property type="component" value="Unassembled WGS sequence"/>
</dbReference>
<name>A0A0D2K1Q9_9CHLO</name>
<keyword evidence="7" id="KW-1185">Reference proteome</keyword>
<comment type="subcellular location">
    <subcellularLocation>
        <location evidence="1">Membrane</location>
        <topology evidence="1">Multi-pass membrane protein</topology>
    </subcellularLocation>
</comment>
<reference evidence="6 7" key="1">
    <citation type="journal article" date="2013" name="BMC Genomics">
        <title>Reconstruction of the lipid metabolism for the microalga Monoraphidium neglectum from its genome sequence reveals characteristics suitable for biofuel production.</title>
        <authorList>
            <person name="Bogen C."/>
            <person name="Al-Dilaimi A."/>
            <person name="Albersmeier A."/>
            <person name="Wichmann J."/>
            <person name="Grundmann M."/>
            <person name="Rupp O."/>
            <person name="Lauersen K.J."/>
            <person name="Blifernez-Klassen O."/>
            <person name="Kalinowski J."/>
            <person name="Goesmann A."/>
            <person name="Mussgnug J.H."/>
            <person name="Kruse O."/>
        </authorList>
    </citation>
    <scope>NUCLEOTIDE SEQUENCE [LARGE SCALE GENOMIC DNA]</scope>
    <source>
        <strain evidence="6 7">SAG 48.87</strain>
    </source>
</reference>
<keyword evidence="4" id="KW-0472">Membrane</keyword>
<proteinExistence type="predicted"/>
<accession>A0A0D2K1Q9</accession>
<dbReference type="RefSeq" id="XP_013903542.1">
    <property type="nucleotide sequence ID" value="XM_014048088.1"/>
</dbReference>